<evidence type="ECO:0000313" key="2">
    <source>
        <dbReference type="EMBL" id="OGC47794.1"/>
    </source>
</evidence>
<organism evidence="2 3">
    <name type="scientific">candidate division WWE3 bacterium RIFCSPHIGHO2_01_FULL_42_13</name>
    <dbReference type="NCBI Taxonomy" id="1802617"/>
    <lineage>
        <taxon>Bacteria</taxon>
        <taxon>Katanobacteria</taxon>
    </lineage>
</organism>
<comment type="caution">
    <text evidence="2">The sequence shown here is derived from an EMBL/GenBank/DDBJ whole genome shotgun (WGS) entry which is preliminary data.</text>
</comment>
<dbReference type="EMBL" id="MEVA01000003">
    <property type="protein sequence ID" value="OGC47794.1"/>
    <property type="molecule type" value="Genomic_DNA"/>
</dbReference>
<gene>
    <name evidence="2" type="ORF">A2886_00200</name>
</gene>
<feature type="transmembrane region" description="Helical" evidence="1">
    <location>
        <begin position="44"/>
        <end position="68"/>
    </location>
</feature>
<evidence type="ECO:0000313" key="3">
    <source>
        <dbReference type="Proteomes" id="UP000176608"/>
    </source>
</evidence>
<keyword evidence="1" id="KW-0472">Membrane</keyword>
<accession>A0A1F4US63</accession>
<feature type="transmembrane region" description="Helical" evidence="1">
    <location>
        <begin position="12"/>
        <end position="29"/>
    </location>
</feature>
<protein>
    <submittedName>
        <fullName evidence="2">Uncharacterized protein</fullName>
    </submittedName>
</protein>
<dbReference type="AlphaFoldDB" id="A0A1F4US63"/>
<dbReference type="STRING" id="1802617.A2886_00200"/>
<evidence type="ECO:0000256" key="1">
    <source>
        <dbReference type="SAM" id="Phobius"/>
    </source>
</evidence>
<sequence>MFMRSTFYLKYRIGVVVFFIIFMTNYFWVDFGPSIINLNNWRPLYLGMTVLNVLWMVPLLTLTLFGLLKKARASVGKIGNKNTTPIKTKQMLAMLFTLIVFIWGIALFPYMSPVFLYKDLRDGVRTYTGVCELGTYPRYGPTWHFIKFTDEGRSLSLRISRDRLYYLAGGNRFKLRGTLLLPQYYDGPCENIASVQYLAGSEFVVAAEIQLDLINQTL</sequence>
<proteinExistence type="predicted"/>
<feature type="transmembrane region" description="Helical" evidence="1">
    <location>
        <begin position="91"/>
        <end position="111"/>
    </location>
</feature>
<name>A0A1F4US63_UNCKA</name>
<reference evidence="2 3" key="1">
    <citation type="journal article" date="2016" name="Nat. Commun.">
        <title>Thousands of microbial genomes shed light on interconnected biogeochemical processes in an aquifer system.</title>
        <authorList>
            <person name="Anantharaman K."/>
            <person name="Brown C.T."/>
            <person name="Hug L.A."/>
            <person name="Sharon I."/>
            <person name="Castelle C.J."/>
            <person name="Probst A.J."/>
            <person name="Thomas B.C."/>
            <person name="Singh A."/>
            <person name="Wilkins M.J."/>
            <person name="Karaoz U."/>
            <person name="Brodie E.L."/>
            <person name="Williams K.H."/>
            <person name="Hubbard S.S."/>
            <person name="Banfield J.F."/>
        </authorList>
    </citation>
    <scope>NUCLEOTIDE SEQUENCE [LARGE SCALE GENOMIC DNA]</scope>
</reference>
<keyword evidence="1" id="KW-1133">Transmembrane helix</keyword>
<keyword evidence="1" id="KW-0812">Transmembrane</keyword>
<dbReference type="Proteomes" id="UP000176608">
    <property type="component" value="Unassembled WGS sequence"/>
</dbReference>